<evidence type="ECO:0000256" key="2">
    <source>
        <dbReference type="SAM" id="SignalP"/>
    </source>
</evidence>
<dbReference type="InterPro" id="IPR035992">
    <property type="entry name" value="Ricin_B-like_lectins"/>
</dbReference>
<keyword evidence="2" id="KW-0732">Signal</keyword>
<dbReference type="PROSITE" id="PS50231">
    <property type="entry name" value="RICIN_B_LECTIN"/>
    <property type="match status" value="1"/>
</dbReference>
<feature type="signal peptide" evidence="2">
    <location>
        <begin position="1"/>
        <end position="38"/>
    </location>
</feature>
<sequence length="593" mass="60830">MTTPTTTSSGERGPRARRAAAALAALATAVLTVVSVMAAPTAAADTVLGQFRNAADRCLENPNDATAPGSPVRIALCGPAEATPQRFSRWADGSIRTPAGRCLDTSAGGSGNNTPVVLAACSTSTSQRWTVRPDGTILNQKANRCLAPKGNAAAAGTAVVITGCSTVPAQRWTVPAVSTPTTTTTTTPPTTTTTTTTTTPPTTTTTTPPTTTTTTTTPPTGARDPLRQPFASNSIWNMPIGSGAVYVPANLPPLPGDSTGARVPQIDDEPIVLTPTAPLTPILASSGGWGGDRCKTQSTTLATVPIPANYVLPSDNKNQSASFLAADGRTVVSTQPLARCVAGGPATSYVRYPDEDIYGPGVRGAHGGSGMSGLGGSIRVGELRPGSTEGPRHTLKINLYARAELAQCTTRAECFRWPAVKSDSYAVGWYGSVGGNTNTAMRMGSLLAIPPDVDIASLGLTTEPARQIAWTLQNYGAYVVDDTYGPSFALNAENGPGGNVRTQFRSDYGMDFEVYASSANAWSRDLQRLRTVLAAVDNNSPTSVGGGGTPRQPLLPELVEPAATPAPTVATAPATTESSAPVPATSSPAVPAN</sequence>
<feature type="region of interest" description="Disordered" evidence="1">
    <location>
        <begin position="538"/>
        <end position="593"/>
    </location>
</feature>
<dbReference type="SUPFAM" id="SSF50370">
    <property type="entry name" value="Ricin B-like lectins"/>
    <property type="match status" value="1"/>
</dbReference>
<evidence type="ECO:0000256" key="1">
    <source>
        <dbReference type="SAM" id="MobiDB-lite"/>
    </source>
</evidence>
<feature type="domain" description="Ricin B lectin" evidence="3">
    <location>
        <begin position="45"/>
        <end position="175"/>
    </location>
</feature>
<feature type="chain" id="PRO_5027093716" evidence="2">
    <location>
        <begin position="39"/>
        <end position="593"/>
    </location>
</feature>
<dbReference type="SMART" id="SM00458">
    <property type="entry name" value="RICIN"/>
    <property type="match status" value="1"/>
</dbReference>
<gene>
    <name evidence="4" type="ORF">AVDCRST_MAG54-2316</name>
</gene>
<dbReference type="InterPro" id="IPR006311">
    <property type="entry name" value="TAT_signal"/>
</dbReference>
<reference evidence="4" key="1">
    <citation type="submission" date="2020-02" db="EMBL/GenBank/DDBJ databases">
        <authorList>
            <person name="Meier V. D."/>
        </authorList>
    </citation>
    <scope>NUCLEOTIDE SEQUENCE</scope>
    <source>
        <strain evidence="4">AVDCRST_MAG54</strain>
    </source>
</reference>
<evidence type="ECO:0000313" key="4">
    <source>
        <dbReference type="EMBL" id="CAA9257824.1"/>
    </source>
</evidence>
<dbReference type="Gene3D" id="2.80.10.50">
    <property type="match status" value="1"/>
</dbReference>
<dbReference type="AlphaFoldDB" id="A0A6J4IRT6"/>
<dbReference type="InterPro" id="IPR000772">
    <property type="entry name" value="Ricin_B_lectin"/>
</dbReference>
<feature type="compositionally biased region" description="Low complexity" evidence="1">
    <location>
        <begin position="554"/>
        <end position="593"/>
    </location>
</feature>
<dbReference type="EMBL" id="CADCTH010000299">
    <property type="protein sequence ID" value="CAA9257824.1"/>
    <property type="molecule type" value="Genomic_DNA"/>
</dbReference>
<proteinExistence type="predicted"/>
<evidence type="ECO:0000259" key="3">
    <source>
        <dbReference type="SMART" id="SM00458"/>
    </source>
</evidence>
<feature type="compositionally biased region" description="Low complexity" evidence="1">
    <location>
        <begin position="179"/>
        <end position="220"/>
    </location>
</feature>
<dbReference type="PROSITE" id="PS51318">
    <property type="entry name" value="TAT"/>
    <property type="match status" value="1"/>
</dbReference>
<feature type="region of interest" description="Disordered" evidence="1">
    <location>
        <begin position="178"/>
        <end position="225"/>
    </location>
</feature>
<dbReference type="Pfam" id="PF00652">
    <property type="entry name" value="Ricin_B_lectin"/>
    <property type="match status" value="1"/>
</dbReference>
<organism evidence="4">
    <name type="scientific">uncultured Actinomycetospora sp</name>
    <dbReference type="NCBI Taxonomy" id="1135996"/>
    <lineage>
        <taxon>Bacteria</taxon>
        <taxon>Bacillati</taxon>
        <taxon>Actinomycetota</taxon>
        <taxon>Actinomycetes</taxon>
        <taxon>Pseudonocardiales</taxon>
        <taxon>Pseudonocardiaceae</taxon>
        <taxon>Actinomycetospora</taxon>
        <taxon>environmental samples</taxon>
    </lineage>
</organism>
<protein>
    <submittedName>
        <fullName evidence="4">CBM13</fullName>
    </submittedName>
</protein>
<accession>A0A6J4IRT6</accession>
<name>A0A6J4IRT6_9PSEU</name>